<keyword evidence="6 11" id="KW-0328">Glycosyltransferase</keyword>
<dbReference type="SUPFAM" id="SSF53756">
    <property type="entry name" value="UDP-Glycosyltransferase/glycogen phosphorylase"/>
    <property type="match status" value="1"/>
</dbReference>
<name>B6BLB9_SULGG</name>
<evidence type="ECO:0000256" key="3">
    <source>
        <dbReference type="ARBA" id="ARBA00020902"/>
    </source>
</evidence>
<keyword evidence="4" id="KW-0444">Lipid biosynthesis</keyword>
<sequence>MKVLVSALEHSANMHLKSLKKELSDETEFIGIFDSDLGDSIVDLRSLAIMGFVDAIKKLRYFFKLNAQMVDLAQDADKVLLIDSSGFNLPLAKKIKKRYPNKEIIYYILPQAWAWKKKRIPVLERTIDHLASILPFEKNYYSKNAPITYVGHPLLDIIKEFKQELSSNVKSVAFMPGSRKGEIKKLMPIFEKVSRKLGVESTIIIPKHFTKEDIKELYGTLSGFKIAHDAHKTLYEADFAFICSGTATLEAALIGTPFVLSYIAKPLDYFIASKLVKLSHIGLSNIMFTQFNDRDLHPEFIQEDVTADNLIKAFNEYDRSTFLDDSKSLRAYLKHGSSKNIAAIIEDKNEN</sequence>
<dbReference type="PATRIC" id="fig|929558.5.peg.45"/>
<dbReference type="GO" id="GO:0009245">
    <property type="term" value="P:lipid A biosynthetic process"/>
    <property type="evidence" value="ECO:0007669"/>
    <property type="project" value="UniProtKB-UniRule"/>
</dbReference>
<evidence type="ECO:0000313" key="11">
    <source>
        <dbReference type="EMBL" id="EHP28573.1"/>
    </source>
</evidence>
<dbReference type="eggNOG" id="COG0763">
    <property type="taxonomic scope" value="Bacteria"/>
</dbReference>
<evidence type="ECO:0000256" key="7">
    <source>
        <dbReference type="ARBA" id="ARBA00022679"/>
    </source>
</evidence>
<dbReference type="RefSeq" id="WP_008338169.1">
    <property type="nucleotide sequence ID" value="NZ_AFRZ01000001.1"/>
</dbReference>
<evidence type="ECO:0000313" key="12">
    <source>
        <dbReference type="Proteomes" id="UP000006431"/>
    </source>
</evidence>
<dbReference type="InterPro" id="IPR003835">
    <property type="entry name" value="Glyco_trans_19"/>
</dbReference>
<dbReference type="PANTHER" id="PTHR30372:SF4">
    <property type="entry name" value="LIPID-A-DISACCHARIDE SYNTHASE, MITOCHONDRIAL-RELATED"/>
    <property type="match status" value="1"/>
</dbReference>
<organism evidence="11 12">
    <name type="scientific">Sulfurimonas gotlandica (strain DSM 19862 / JCM 16533 / GD1)</name>
    <dbReference type="NCBI Taxonomy" id="929558"/>
    <lineage>
        <taxon>Bacteria</taxon>
        <taxon>Pseudomonadati</taxon>
        <taxon>Campylobacterota</taxon>
        <taxon>Epsilonproteobacteria</taxon>
        <taxon>Campylobacterales</taxon>
        <taxon>Sulfurimonadaceae</taxon>
        <taxon>Sulfurimonas</taxon>
    </lineage>
</organism>
<dbReference type="GO" id="GO:0016020">
    <property type="term" value="C:membrane"/>
    <property type="evidence" value="ECO:0007669"/>
    <property type="project" value="GOC"/>
</dbReference>
<dbReference type="OrthoDB" id="9801642at2"/>
<evidence type="ECO:0000256" key="8">
    <source>
        <dbReference type="ARBA" id="ARBA00023098"/>
    </source>
</evidence>
<dbReference type="AlphaFoldDB" id="B6BLB9"/>
<keyword evidence="5" id="KW-0441">Lipid A biosynthesis</keyword>
<evidence type="ECO:0000256" key="5">
    <source>
        <dbReference type="ARBA" id="ARBA00022556"/>
    </source>
</evidence>
<accession>B6BLB9</accession>
<dbReference type="NCBIfam" id="TIGR00215">
    <property type="entry name" value="lpxB"/>
    <property type="match status" value="1"/>
</dbReference>
<dbReference type="EMBL" id="AFRZ01000001">
    <property type="protein sequence ID" value="EHP28573.1"/>
    <property type="molecule type" value="Genomic_DNA"/>
</dbReference>
<evidence type="ECO:0000256" key="6">
    <source>
        <dbReference type="ARBA" id="ARBA00022676"/>
    </source>
</evidence>
<dbReference type="HOGENOM" id="CLU_036577_3_1_7"/>
<keyword evidence="12" id="KW-1185">Reference proteome</keyword>
<evidence type="ECO:0000256" key="10">
    <source>
        <dbReference type="NCBIfam" id="TIGR00215"/>
    </source>
</evidence>
<dbReference type="GO" id="GO:0005543">
    <property type="term" value="F:phospholipid binding"/>
    <property type="evidence" value="ECO:0007669"/>
    <property type="project" value="TreeGrafter"/>
</dbReference>
<evidence type="ECO:0000256" key="1">
    <source>
        <dbReference type="ARBA" id="ARBA00002056"/>
    </source>
</evidence>
<keyword evidence="8" id="KW-0443">Lipid metabolism</keyword>
<dbReference type="EC" id="2.4.1.182" evidence="2 10"/>
<accession>H1FRM0</accession>
<comment type="catalytic activity">
    <reaction evidence="9">
        <text>a lipid X + a UDP-2-N,3-O-bis[(3R)-3-hydroxyacyl]-alpha-D-glucosamine = a lipid A disaccharide + UDP + H(+)</text>
        <dbReference type="Rhea" id="RHEA:67828"/>
        <dbReference type="ChEBI" id="CHEBI:15378"/>
        <dbReference type="ChEBI" id="CHEBI:58223"/>
        <dbReference type="ChEBI" id="CHEBI:137748"/>
        <dbReference type="ChEBI" id="CHEBI:176338"/>
        <dbReference type="ChEBI" id="CHEBI:176343"/>
        <dbReference type="EC" id="2.4.1.182"/>
    </reaction>
</comment>
<protein>
    <recommendedName>
        <fullName evidence="3 10">Lipid-A-disaccharide synthase</fullName>
        <ecNumber evidence="2 10">2.4.1.182</ecNumber>
    </recommendedName>
</protein>
<reference evidence="11 12" key="1">
    <citation type="journal article" date="2012" name="Proc. Natl. Acad. Sci. U.S.A.">
        <title>Genome and physiology of a model Epsilonproteobacterium responsible for sulfide detoxification in marine oxygen depletion zones.</title>
        <authorList>
            <person name="Grote J."/>
            <person name="Schott T."/>
            <person name="Bruckner C.G."/>
            <person name="Glockner F.O."/>
            <person name="Jost G."/>
            <person name="Teeling H."/>
            <person name="Labrenz M."/>
            <person name="Jurgens K."/>
        </authorList>
    </citation>
    <scope>NUCLEOTIDE SEQUENCE [LARGE SCALE GENOMIC DNA]</scope>
    <source>
        <strain evidence="11 12">GD1</strain>
    </source>
</reference>
<dbReference type="STRING" id="929558.SMGD1_0046"/>
<dbReference type="Proteomes" id="UP000006431">
    <property type="component" value="Unassembled WGS sequence"/>
</dbReference>
<comment type="caution">
    <text evidence="11">The sequence shown here is derived from an EMBL/GenBank/DDBJ whole genome shotgun (WGS) entry which is preliminary data.</text>
</comment>
<evidence type="ECO:0000256" key="9">
    <source>
        <dbReference type="ARBA" id="ARBA00048975"/>
    </source>
</evidence>
<dbReference type="Pfam" id="PF02684">
    <property type="entry name" value="LpxB"/>
    <property type="match status" value="1"/>
</dbReference>
<evidence type="ECO:0000256" key="4">
    <source>
        <dbReference type="ARBA" id="ARBA00022516"/>
    </source>
</evidence>
<keyword evidence="7 11" id="KW-0808">Transferase</keyword>
<comment type="function">
    <text evidence="1">Condensation of UDP-2,3-diacylglucosamine and 2,3-diacylglucosamine-1-phosphate to form lipid A disaccharide, a precursor of lipid A, a phosphorylated glycolipid that anchors the lipopolysaccharide to the outer membrane of the cell.</text>
</comment>
<dbReference type="PANTHER" id="PTHR30372">
    <property type="entry name" value="LIPID-A-DISACCHARIDE SYNTHASE"/>
    <property type="match status" value="1"/>
</dbReference>
<dbReference type="GO" id="GO:0008915">
    <property type="term" value="F:lipid-A-disaccharide synthase activity"/>
    <property type="evidence" value="ECO:0007669"/>
    <property type="project" value="UniProtKB-UniRule"/>
</dbReference>
<proteinExistence type="predicted"/>
<evidence type="ECO:0000256" key="2">
    <source>
        <dbReference type="ARBA" id="ARBA00012687"/>
    </source>
</evidence>
<gene>
    <name evidence="11" type="primary">lpxB</name>
    <name evidence="11" type="ORF">SMGD1_0046</name>
</gene>